<dbReference type="STRING" id="474950.SAMN05421771_4224"/>
<dbReference type="AlphaFoldDB" id="A0A1I6N0U9"/>
<name>A0A1I6N0U9_9BACT</name>
<dbReference type="SUPFAM" id="SSF63829">
    <property type="entry name" value="Calcium-dependent phosphotriesterase"/>
    <property type="match status" value="1"/>
</dbReference>
<keyword evidence="1" id="KW-0732">Signal</keyword>
<dbReference type="OrthoDB" id="264813at2"/>
<evidence type="ECO:0000313" key="2">
    <source>
        <dbReference type="EMBL" id="SFS21507.1"/>
    </source>
</evidence>
<dbReference type="InterPro" id="IPR015943">
    <property type="entry name" value="WD40/YVTN_repeat-like_dom_sf"/>
</dbReference>
<organism evidence="2 3">
    <name type="scientific">Granulicella pectinivorans</name>
    <dbReference type="NCBI Taxonomy" id="474950"/>
    <lineage>
        <taxon>Bacteria</taxon>
        <taxon>Pseudomonadati</taxon>
        <taxon>Acidobacteriota</taxon>
        <taxon>Terriglobia</taxon>
        <taxon>Terriglobales</taxon>
        <taxon>Acidobacteriaceae</taxon>
        <taxon>Granulicella</taxon>
    </lineage>
</organism>
<protein>
    <recommendedName>
        <fullName evidence="4">Arylsulfotransferase (ASST)</fullName>
    </recommendedName>
</protein>
<keyword evidence="3" id="KW-1185">Reference proteome</keyword>
<evidence type="ECO:0000256" key="1">
    <source>
        <dbReference type="SAM" id="SignalP"/>
    </source>
</evidence>
<gene>
    <name evidence="2" type="ORF">SAMN05421771_4224</name>
</gene>
<dbReference type="EMBL" id="FOZL01000002">
    <property type="protein sequence ID" value="SFS21507.1"/>
    <property type="molecule type" value="Genomic_DNA"/>
</dbReference>
<feature type="chain" id="PRO_5011785637" description="Arylsulfotransferase (ASST)" evidence="1">
    <location>
        <begin position="18"/>
        <end position="309"/>
    </location>
</feature>
<dbReference type="Gene3D" id="2.130.10.10">
    <property type="entry name" value="YVTN repeat-like/Quinoprotein amine dehydrogenase"/>
    <property type="match status" value="1"/>
</dbReference>
<dbReference type="Proteomes" id="UP000199024">
    <property type="component" value="Unassembled WGS sequence"/>
</dbReference>
<evidence type="ECO:0008006" key="4">
    <source>
        <dbReference type="Google" id="ProtNLM"/>
    </source>
</evidence>
<evidence type="ECO:0000313" key="3">
    <source>
        <dbReference type="Proteomes" id="UP000199024"/>
    </source>
</evidence>
<sequence>MRLLLLSVLALPVAAFAQSTDLARHDFFYAGESHDRKLFVLKGGKVAWSFDEPEGKGEVSDAVMLSNGNILFAHQFAVEEITPEKKVIWRYDVPAGHEVHTAVPIGLDRVLYIQNGNPALLRVVNIRTNAIEKEIQLPVKNPQSTHGQFRHARLTPQGTLLVAHMDLSKVVEYDSEGHELWSFPGTGVWGVTPLENGNVLITDKGGVREITRRGDSVWNWKPEDTPTVRFDNLQLAWRLPNGNTVINNWGNEWSGQVSADTLQAIEVTPDKKLVWVLKQWKDPNLGPATTIQFLDASERPEEAHFGTFR</sequence>
<reference evidence="2 3" key="1">
    <citation type="submission" date="2016-10" db="EMBL/GenBank/DDBJ databases">
        <authorList>
            <person name="de Groot N.N."/>
        </authorList>
    </citation>
    <scope>NUCLEOTIDE SEQUENCE [LARGE SCALE GENOMIC DNA]</scope>
    <source>
        <strain evidence="2 3">DSM 21001</strain>
    </source>
</reference>
<dbReference type="RefSeq" id="WP_089843575.1">
    <property type="nucleotide sequence ID" value="NZ_FOZL01000002.1"/>
</dbReference>
<proteinExistence type="predicted"/>
<feature type="signal peptide" evidence="1">
    <location>
        <begin position="1"/>
        <end position="17"/>
    </location>
</feature>
<accession>A0A1I6N0U9</accession>